<feature type="compositionally biased region" description="Polar residues" evidence="5">
    <location>
        <begin position="362"/>
        <end position="378"/>
    </location>
</feature>
<comment type="subcellular location">
    <subcellularLocation>
        <location evidence="1">Membrane</location>
        <topology evidence="1">Multi-pass membrane protein</topology>
    </subcellularLocation>
</comment>
<dbReference type="Pfam" id="PF04610">
    <property type="entry name" value="TrbL"/>
    <property type="match status" value="1"/>
</dbReference>
<protein>
    <submittedName>
        <fullName evidence="7">P-type conjugative transfer protein TrbL</fullName>
    </submittedName>
</protein>
<evidence type="ECO:0000256" key="5">
    <source>
        <dbReference type="SAM" id="MobiDB-lite"/>
    </source>
</evidence>
<dbReference type="RefSeq" id="WP_012856561.1">
    <property type="nucleotide sequence ID" value="NC_013512.1"/>
</dbReference>
<dbReference type="AlphaFoldDB" id="D1B126"/>
<evidence type="ECO:0000256" key="6">
    <source>
        <dbReference type="SAM" id="Phobius"/>
    </source>
</evidence>
<dbReference type="Proteomes" id="UP000002222">
    <property type="component" value="Chromosome"/>
</dbReference>
<keyword evidence="3 6" id="KW-1133">Transmembrane helix</keyword>
<feature type="transmembrane region" description="Helical" evidence="6">
    <location>
        <begin position="198"/>
        <end position="219"/>
    </location>
</feature>
<keyword evidence="4 6" id="KW-0472">Membrane</keyword>
<reference evidence="8" key="1">
    <citation type="submission" date="2009-11" db="EMBL/GenBank/DDBJ databases">
        <title>The complete genome of Sulfurospirillum deleyianum DSM 6946.</title>
        <authorList>
            <consortium name="US DOE Joint Genome Institute (JGI-PGF)"/>
            <person name="Lucas S."/>
            <person name="Copeland A."/>
            <person name="Lapidus A."/>
            <person name="Glavina del Rio T."/>
            <person name="Dalin E."/>
            <person name="Tice H."/>
            <person name="Bruce D."/>
            <person name="Goodwin L."/>
            <person name="Pitluck S."/>
            <person name="Kyrpides N."/>
            <person name="Mavromatis K."/>
            <person name="Ivanova N."/>
            <person name="Ovchinnikova G."/>
            <person name="Munk A.C."/>
            <person name="Lu M."/>
            <person name="Brettin T."/>
            <person name="Detter J.C."/>
            <person name="Han C."/>
            <person name="Tapia R."/>
            <person name="Larimer F."/>
            <person name="Land M."/>
            <person name="Hauser L."/>
            <person name="Markowitz V."/>
            <person name="Cheng J.F."/>
            <person name="Hugenholtz P."/>
            <person name="Woyke T."/>
            <person name="Wu D."/>
            <person name="Aumann P."/>
            <person name="Schneider S."/>
            <person name="Lang E."/>
            <person name="Spring S."/>
            <person name="Klenk H.P."/>
            <person name="Eisen J.A."/>
        </authorList>
    </citation>
    <scope>NUCLEOTIDE SEQUENCE [LARGE SCALE GENOMIC DNA]</scope>
    <source>
        <strain evidence="8">ATCC 51133 / DSM 6946 / 5175</strain>
    </source>
</reference>
<feature type="transmembrane region" description="Helical" evidence="6">
    <location>
        <begin position="80"/>
        <end position="101"/>
    </location>
</feature>
<evidence type="ECO:0000313" key="7">
    <source>
        <dbReference type="EMBL" id="ACZ11796.1"/>
    </source>
</evidence>
<sequence length="394" mass="42162">MKKIIFFLFLPVFIFAAVSPDNQTQTLLTDFQVASVSWRASFLPAAKYVFWSLVTIDMVIEFGFIALKGELGFDAIFVPLLRKILIVGFFLALFQYSNWLISIPSSLSQLGNQANGVSVDVDSVLNYGIDIVNDLWKGISLFHIGDSLALVITGIILIVSFALMSAQLFVTTVKMYALLSVAPLVFSLGGLGQTRQMAYNPIFAIMKVGFELLFLKLFMGLTINKMKDFAANVDTDNNSILTMIAMAILMVCVVQMIQGLVEAILSGSLGSNSTTGLGSARAMMSGATGAAVGAVGMGAAVKVASNLAKEQRAGGDSSASTFKNLRSAFADDVKRSFAGENIGGGSIGGRMAFKHSSAIGLSGQSQTRSTFDSVQKSNFQRENEEQAFAASQKE</sequence>
<feature type="transmembrane region" description="Helical" evidence="6">
    <location>
        <begin position="48"/>
        <end position="68"/>
    </location>
</feature>
<evidence type="ECO:0000256" key="2">
    <source>
        <dbReference type="ARBA" id="ARBA00022692"/>
    </source>
</evidence>
<evidence type="ECO:0000256" key="3">
    <source>
        <dbReference type="ARBA" id="ARBA00022989"/>
    </source>
</evidence>
<dbReference type="KEGG" id="sdl:Sdel_0763"/>
<organism evidence="7 8">
    <name type="scientific">Sulfurospirillum deleyianum (strain ATCC 51133 / DSM 6946 / 5175)</name>
    <dbReference type="NCBI Taxonomy" id="525898"/>
    <lineage>
        <taxon>Bacteria</taxon>
        <taxon>Pseudomonadati</taxon>
        <taxon>Campylobacterota</taxon>
        <taxon>Epsilonproteobacteria</taxon>
        <taxon>Campylobacterales</taxon>
        <taxon>Sulfurospirillaceae</taxon>
        <taxon>Sulfurospirillum</taxon>
    </lineage>
</organism>
<dbReference type="GO" id="GO:0016020">
    <property type="term" value="C:membrane"/>
    <property type="evidence" value="ECO:0007669"/>
    <property type="project" value="UniProtKB-SubCell"/>
</dbReference>
<feature type="region of interest" description="Disordered" evidence="5">
    <location>
        <begin position="359"/>
        <end position="394"/>
    </location>
</feature>
<dbReference type="EMBL" id="CP001816">
    <property type="protein sequence ID" value="ACZ11796.1"/>
    <property type="molecule type" value="Genomic_DNA"/>
</dbReference>
<keyword evidence="2 6" id="KW-0812">Transmembrane</keyword>
<dbReference type="STRING" id="525898.Sdel_0763"/>
<reference evidence="7 8" key="2">
    <citation type="journal article" date="2010" name="Stand. Genomic Sci.">
        <title>Complete genome sequence of Sulfurospirillum deleyianum type strain (5175).</title>
        <authorList>
            <person name="Sikorski J."/>
            <person name="Lapidus A."/>
            <person name="Copeland A."/>
            <person name="Glavina Del Rio T."/>
            <person name="Nolan M."/>
            <person name="Lucas S."/>
            <person name="Chen F."/>
            <person name="Tice H."/>
            <person name="Cheng J.F."/>
            <person name="Saunders E."/>
            <person name="Bruce D."/>
            <person name="Goodwin L."/>
            <person name="Pitluck S."/>
            <person name="Ovchinnikova G."/>
            <person name="Pati A."/>
            <person name="Ivanova N."/>
            <person name="Mavromatis K."/>
            <person name="Chen A."/>
            <person name="Palaniappan K."/>
            <person name="Chain P."/>
            <person name="Land M."/>
            <person name="Hauser L."/>
            <person name="Chang Y.J."/>
            <person name="Jeffries C.D."/>
            <person name="Brettin T."/>
            <person name="Detter J.C."/>
            <person name="Han C."/>
            <person name="Rohde M."/>
            <person name="Lang E."/>
            <person name="Spring S."/>
            <person name="Goker M."/>
            <person name="Bristow J."/>
            <person name="Eisen J.A."/>
            <person name="Markowitz V."/>
            <person name="Hugenholtz P."/>
            <person name="Kyrpides N.C."/>
            <person name="Klenk H.P."/>
        </authorList>
    </citation>
    <scope>NUCLEOTIDE SEQUENCE [LARGE SCALE GENOMIC DNA]</scope>
    <source>
        <strain evidence="8">ATCC 51133 / DSM 6946 / 5175</strain>
    </source>
</reference>
<dbReference type="HOGENOM" id="CLU_663392_0_0_7"/>
<proteinExistence type="predicted"/>
<accession>D1B126</accession>
<evidence type="ECO:0000256" key="1">
    <source>
        <dbReference type="ARBA" id="ARBA00004141"/>
    </source>
</evidence>
<evidence type="ECO:0000256" key="4">
    <source>
        <dbReference type="ARBA" id="ARBA00023136"/>
    </source>
</evidence>
<feature type="transmembrane region" description="Helical" evidence="6">
    <location>
        <begin position="281"/>
        <end position="301"/>
    </location>
</feature>
<dbReference type="GO" id="GO:0030255">
    <property type="term" value="P:protein secretion by the type IV secretion system"/>
    <property type="evidence" value="ECO:0007669"/>
    <property type="project" value="InterPro"/>
</dbReference>
<keyword evidence="8" id="KW-1185">Reference proteome</keyword>
<feature type="transmembrane region" description="Helical" evidence="6">
    <location>
        <begin position="240"/>
        <end position="261"/>
    </location>
</feature>
<evidence type="ECO:0000313" key="8">
    <source>
        <dbReference type="Proteomes" id="UP000002222"/>
    </source>
</evidence>
<feature type="transmembrane region" description="Helical" evidence="6">
    <location>
        <begin position="141"/>
        <end position="163"/>
    </location>
</feature>
<name>D1B126_SULD5</name>
<dbReference type="InterPro" id="IPR007688">
    <property type="entry name" value="Conjugal_tfr_TrbL/VirB6"/>
</dbReference>
<gene>
    <name evidence="7" type="ordered locus">Sdel_0763</name>
</gene>
<dbReference type="eggNOG" id="COG3846">
    <property type="taxonomic scope" value="Bacteria"/>
</dbReference>
<feature type="transmembrane region" description="Helical" evidence="6">
    <location>
        <begin position="175"/>
        <end position="192"/>
    </location>
</feature>